<name>A0A919AZB3_9ACTN</name>
<dbReference type="InterPro" id="IPR003115">
    <property type="entry name" value="ParB_N"/>
</dbReference>
<feature type="compositionally biased region" description="Basic and acidic residues" evidence="1">
    <location>
        <begin position="201"/>
        <end position="213"/>
    </location>
</feature>
<feature type="region of interest" description="Disordered" evidence="1">
    <location>
        <begin position="201"/>
        <end position="252"/>
    </location>
</feature>
<dbReference type="SMART" id="SM00470">
    <property type="entry name" value="ParB"/>
    <property type="match status" value="1"/>
</dbReference>
<comment type="caution">
    <text evidence="3">The sequence shown here is derived from an EMBL/GenBank/DDBJ whole genome shotgun (WGS) entry which is preliminary data.</text>
</comment>
<evidence type="ECO:0000313" key="4">
    <source>
        <dbReference type="Proteomes" id="UP000630718"/>
    </source>
</evidence>
<organism evidence="3 4">
    <name type="scientific">Streptomyces fumanus</name>
    <dbReference type="NCBI Taxonomy" id="67302"/>
    <lineage>
        <taxon>Bacteria</taxon>
        <taxon>Bacillati</taxon>
        <taxon>Actinomycetota</taxon>
        <taxon>Actinomycetes</taxon>
        <taxon>Kitasatosporales</taxon>
        <taxon>Streptomycetaceae</taxon>
        <taxon>Streptomyces</taxon>
    </lineage>
</organism>
<dbReference type="AlphaFoldDB" id="A0A919AZB3"/>
<reference evidence="3" key="1">
    <citation type="journal article" date="2014" name="Int. J. Syst. Evol. Microbiol.">
        <title>Complete genome sequence of Corynebacterium casei LMG S-19264T (=DSM 44701T), isolated from a smear-ripened cheese.</title>
        <authorList>
            <consortium name="US DOE Joint Genome Institute (JGI-PGF)"/>
            <person name="Walter F."/>
            <person name="Albersmeier A."/>
            <person name="Kalinowski J."/>
            <person name="Ruckert C."/>
        </authorList>
    </citation>
    <scope>NUCLEOTIDE SEQUENCE</scope>
    <source>
        <strain evidence="3">JCM 4477</strain>
    </source>
</reference>
<sequence>MQPGQAQFDQGMVVEVEIGSLSVAASPRSSGEDMDHIRALAEVRAPLPPIVVHRSTMRVIDGVHRLRAAELRGDKKIAIAYFVGSESDAFVLAVESNITHGLPLTMADRKSAAARIIVSHPQWSDRMIASVAGLSPGTVGEIRRRTAGGAVAHGSRIGQDGRVRPVNNAIGRERAGKIIRENPGLSLRQIARVAGISPETARDVRNRIRRGEEPLPQPRTKPRPRRARQPEDTGLPLGGGAAPAAAAAETRTAAERVSEVNRLKADPAMRFSETGRTLLRMLNIHILTGAEWQEIIDNVPPHARKIVAGLARECSGIWWDIAARIDHHEVPQD</sequence>
<dbReference type="EMBL" id="BNBI01000024">
    <property type="protein sequence ID" value="GHF33974.1"/>
    <property type="molecule type" value="Genomic_DNA"/>
</dbReference>
<protein>
    <recommendedName>
        <fullName evidence="2">ParB-like N-terminal domain-containing protein</fullName>
    </recommendedName>
</protein>
<feature type="compositionally biased region" description="Low complexity" evidence="1">
    <location>
        <begin position="242"/>
        <end position="251"/>
    </location>
</feature>
<accession>A0A919AZB3</accession>
<feature type="domain" description="ParB-like N-terminal" evidence="2">
    <location>
        <begin position="14"/>
        <end position="98"/>
    </location>
</feature>
<proteinExistence type="predicted"/>
<dbReference type="InterPro" id="IPR036086">
    <property type="entry name" value="ParB/Sulfiredoxin_sf"/>
</dbReference>
<evidence type="ECO:0000259" key="2">
    <source>
        <dbReference type="SMART" id="SM00470"/>
    </source>
</evidence>
<gene>
    <name evidence="3" type="ORF">GCM10018772_69500</name>
</gene>
<dbReference type="Proteomes" id="UP000630718">
    <property type="component" value="Unassembled WGS sequence"/>
</dbReference>
<dbReference type="RefSeq" id="WP_190208461.1">
    <property type="nucleotide sequence ID" value="NZ_BNBI01000024.1"/>
</dbReference>
<dbReference type="SUPFAM" id="SSF110849">
    <property type="entry name" value="ParB/Sulfiredoxin"/>
    <property type="match status" value="1"/>
</dbReference>
<keyword evidence="4" id="KW-1185">Reference proteome</keyword>
<evidence type="ECO:0000256" key="1">
    <source>
        <dbReference type="SAM" id="MobiDB-lite"/>
    </source>
</evidence>
<evidence type="ECO:0000313" key="3">
    <source>
        <dbReference type="EMBL" id="GHF33974.1"/>
    </source>
</evidence>
<reference evidence="3" key="2">
    <citation type="submission" date="2020-09" db="EMBL/GenBank/DDBJ databases">
        <authorList>
            <person name="Sun Q."/>
            <person name="Ohkuma M."/>
        </authorList>
    </citation>
    <scope>NUCLEOTIDE SEQUENCE</scope>
    <source>
        <strain evidence="3">JCM 4477</strain>
    </source>
</reference>